<reference evidence="6" key="2">
    <citation type="submission" date="2020-05" db="EMBL/GenBank/DDBJ databases">
        <authorList>
            <person name="Kim H.-S."/>
            <person name="Proctor R.H."/>
            <person name="Brown D.W."/>
        </authorList>
    </citation>
    <scope>NUCLEOTIDE SEQUENCE</scope>
    <source>
        <strain evidence="6">NRRL 22465</strain>
    </source>
</reference>
<gene>
    <name evidence="6" type="ORF">FZEAL_76</name>
</gene>
<dbReference type="GO" id="GO:0000324">
    <property type="term" value="C:fungal-type vacuole"/>
    <property type="evidence" value="ECO:0007669"/>
    <property type="project" value="TreeGrafter"/>
</dbReference>
<keyword evidence="3 5" id="KW-1133">Transmembrane helix</keyword>
<evidence type="ECO:0000256" key="1">
    <source>
        <dbReference type="ARBA" id="ARBA00004141"/>
    </source>
</evidence>
<feature type="transmembrane region" description="Helical" evidence="5">
    <location>
        <begin position="168"/>
        <end position="192"/>
    </location>
</feature>
<dbReference type="GO" id="GO:0005886">
    <property type="term" value="C:plasma membrane"/>
    <property type="evidence" value="ECO:0007669"/>
    <property type="project" value="TreeGrafter"/>
</dbReference>
<feature type="transmembrane region" description="Helical" evidence="5">
    <location>
        <begin position="218"/>
        <end position="239"/>
    </location>
</feature>
<protein>
    <submittedName>
        <fullName evidence="6">Uncharacterized protein</fullName>
    </submittedName>
</protein>
<feature type="transmembrane region" description="Helical" evidence="5">
    <location>
        <begin position="254"/>
        <end position="274"/>
    </location>
</feature>
<evidence type="ECO:0000313" key="6">
    <source>
        <dbReference type="EMBL" id="KAF4984785.1"/>
    </source>
</evidence>
<keyword evidence="7" id="KW-1185">Reference proteome</keyword>
<dbReference type="Proteomes" id="UP000635477">
    <property type="component" value="Unassembled WGS sequence"/>
</dbReference>
<comment type="caution">
    <text evidence="6">The sequence shown here is derived from an EMBL/GenBank/DDBJ whole genome shotgun (WGS) entry which is preliminary data.</text>
</comment>
<accession>A0A8H4UVU9</accession>
<name>A0A8H4UVU9_9HYPO</name>
<evidence type="ECO:0000256" key="5">
    <source>
        <dbReference type="SAM" id="Phobius"/>
    </source>
</evidence>
<reference evidence="6" key="1">
    <citation type="journal article" date="2020" name="BMC Genomics">
        <title>Correction to: Identification and distribution of gene clusters required for synthesis of sphingolipid metabolism inhibitors in diverse species of the filamentous fungus Fusarium.</title>
        <authorList>
            <person name="Kim H.S."/>
            <person name="Lohmar J.M."/>
            <person name="Busman M."/>
            <person name="Brown D.W."/>
            <person name="Naumann T.A."/>
            <person name="Divon H.H."/>
            <person name="Lysoe E."/>
            <person name="Uhlig S."/>
            <person name="Proctor R.H."/>
        </authorList>
    </citation>
    <scope>NUCLEOTIDE SEQUENCE</scope>
    <source>
        <strain evidence="6">NRRL 22465</strain>
    </source>
</reference>
<dbReference type="PANTHER" id="PTHR31465">
    <property type="entry name" value="PROTEIN RTA1-RELATED"/>
    <property type="match status" value="1"/>
</dbReference>
<dbReference type="InterPro" id="IPR007568">
    <property type="entry name" value="RTA1"/>
</dbReference>
<feature type="transmembrane region" description="Helical" evidence="5">
    <location>
        <begin position="57"/>
        <end position="80"/>
    </location>
</feature>
<feature type="transmembrane region" description="Helical" evidence="5">
    <location>
        <begin position="131"/>
        <end position="156"/>
    </location>
</feature>
<evidence type="ECO:0000256" key="2">
    <source>
        <dbReference type="ARBA" id="ARBA00022692"/>
    </source>
</evidence>
<evidence type="ECO:0000313" key="7">
    <source>
        <dbReference type="Proteomes" id="UP000635477"/>
    </source>
</evidence>
<keyword evidence="4 5" id="KW-0472">Membrane</keyword>
<evidence type="ECO:0000256" key="4">
    <source>
        <dbReference type="ARBA" id="ARBA00023136"/>
    </source>
</evidence>
<organism evidence="6 7">
    <name type="scientific">Fusarium zealandicum</name>
    <dbReference type="NCBI Taxonomy" id="1053134"/>
    <lineage>
        <taxon>Eukaryota</taxon>
        <taxon>Fungi</taxon>
        <taxon>Dikarya</taxon>
        <taxon>Ascomycota</taxon>
        <taxon>Pezizomycotina</taxon>
        <taxon>Sordariomycetes</taxon>
        <taxon>Hypocreomycetidae</taxon>
        <taxon>Hypocreales</taxon>
        <taxon>Nectriaceae</taxon>
        <taxon>Fusarium</taxon>
        <taxon>Fusarium staphyleae species complex</taxon>
    </lineage>
</organism>
<dbReference type="OrthoDB" id="4521223at2759"/>
<dbReference type="Pfam" id="PF04479">
    <property type="entry name" value="RTA1"/>
    <property type="match status" value="1"/>
</dbReference>
<keyword evidence="2 5" id="KW-0812">Transmembrane</keyword>
<dbReference type="EMBL" id="JABEYC010000004">
    <property type="protein sequence ID" value="KAF4984785.1"/>
    <property type="molecule type" value="Genomic_DNA"/>
</dbReference>
<feature type="transmembrane region" description="Helical" evidence="5">
    <location>
        <begin position="29"/>
        <end position="50"/>
    </location>
</feature>
<evidence type="ECO:0000256" key="3">
    <source>
        <dbReference type="ARBA" id="ARBA00022989"/>
    </source>
</evidence>
<proteinExistence type="predicted"/>
<dbReference type="PANTHER" id="PTHR31465:SF8">
    <property type="entry name" value="DOMAIN PROTEIN, PUTATIVE (AFU_ORTHOLOGUE AFUA_6G14140)-RELATED"/>
    <property type="match status" value="1"/>
</dbReference>
<feature type="transmembrane region" description="Helical" evidence="5">
    <location>
        <begin position="86"/>
        <end position="110"/>
    </location>
</feature>
<sequence length="304" mass="33926">MPSARLICTKVTPECPLEYTIYGYEPNPYANGFFAVFFLVCCIAHMWLGIRFSTKGYTIALTLGCAALVLGYLGRLGLYFQPFNHIPFQAQVCCLIIAPAFNSAAIYIMLKHMVELFGAKWSILEPKQYTVIFITADLISLVLQATGGGLAATAALDDEDQINLGNNVMMAGIAFQVVTLSIFAILAILYLVRRVRARALDPFSVVALETWLSVKFRWFLFGVVTAFMTIFIRCVYRIAEMRGGWGNPLMKDQITFVILEGCMLLIATSAQTVLHPGHFFPAMAHPRMHARIWTEVTEMPILSK</sequence>
<comment type="subcellular location">
    <subcellularLocation>
        <location evidence="1">Membrane</location>
        <topology evidence="1">Multi-pass membrane protein</topology>
    </subcellularLocation>
</comment>
<dbReference type="AlphaFoldDB" id="A0A8H4UVU9"/>